<evidence type="ECO:0000313" key="8">
    <source>
        <dbReference type="Proteomes" id="UP001352263"/>
    </source>
</evidence>
<dbReference type="PROSITE" id="PS50111">
    <property type="entry name" value="CHEMOTAXIS_TRANSDUC_2"/>
    <property type="match status" value="1"/>
</dbReference>
<dbReference type="InterPro" id="IPR004090">
    <property type="entry name" value="Chemotax_Me-accpt_rcpt"/>
</dbReference>
<dbReference type="PROSITE" id="PS50885">
    <property type="entry name" value="HAMP"/>
    <property type="match status" value="1"/>
</dbReference>
<dbReference type="SUPFAM" id="SSF58104">
    <property type="entry name" value="Methyl-accepting chemotaxis protein (MCP) signaling domain"/>
    <property type="match status" value="1"/>
</dbReference>
<dbReference type="InterPro" id="IPR004089">
    <property type="entry name" value="MCPsignal_dom"/>
</dbReference>
<evidence type="ECO:0000313" key="7">
    <source>
        <dbReference type="EMBL" id="MEC4720912.1"/>
    </source>
</evidence>
<keyword evidence="1" id="KW-0488">Methylation</keyword>
<evidence type="ECO:0000259" key="5">
    <source>
        <dbReference type="PROSITE" id="PS50111"/>
    </source>
</evidence>
<comment type="caution">
    <text evidence="7">The sequence shown here is derived from an EMBL/GenBank/DDBJ whole genome shotgun (WGS) entry which is preliminary data.</text>
</comment>
<dbReference type="InterPro" id="IPR051310">
    <property type="entry name" value="MCP_chemotaxis"/>
</dbReference>
<evidence type="ECO:0000256" key="1">
    <source>
        <dbReference type="ARBA" id="ARBA00022481"/>
    </source>
</evidence>
<dbReference type="Gene3D" id="1.10.287.950">
    <property type="entry name" value="Methyl-accepting chemotaxis protein"/>
    <property type="match status" value="1"/>
</dbReference>
<name>A0ABU6JCE1_9BURK</name>
<evidence type="ECO:0000256" key="3">
    <source>
        <dbReference type="PROSITE-ProRule" id="PRU00284"/>
    </source>
</evidence>
<dbReference type="EMBL" id="JAWIIV010000014">
    <property type="protein sequence ID" value="MEC4720912.1"/>
    <property type="molecule type" value="Genomic_DNA"/>
</dbReference>
<feature type="transmembrane region" description="Helical" evidence="4">
    <location>
        <begin position="187"/>
        <end position="208"/>
    </location>
</feature>
<gene>
    <name evidence="7" type="ORF">RY831_17235</name>
</gene>
<proteinExistence type="inferred from homology"/>
<dbReference type="InterPro" id="IPR003660">
    <property type="entry name" value="HAMP_dom"/>
</dbReference>
<dbReference type="InterPro" id="IPR024478">
    <property type="entry name" value="HlyB_4HB_MCP"/>
</dbReference>
<protein>
    <submittedName>
        <fullName evidence="7">MCP four helix bundle domain-containing protein</fullName>
    </submittedName>
</protein>
<sequence length="376" mass="40329">MTAYANIRIGTKLGISFGVVIFLLVVLCTVSVMQTRTTTNLLEEQSRIRTQKLEQLYVVREALGQTGLAARNAYIFSNEDEAAKELALLDQQKTIYLDALAGLTPLFDGNADFDAMRKDLLAMAEELKRPRQYVAAKNMEEFGKFLVNECSPLRRKIVAEIDVVIKAVQQAVETDGRNLEEATAQSGMLILLISAIAVAISIAVAVAITRGLLQQLGGEPSDVRHIASRIAAGDLTVAISTRRDDDASVVAAMKNMRDSLADVVAKIRASTDTISSASTQIASGNQDLAARTEQQASALEETASSMKELNTTVKQNTEHAHQANDLASAASSVAVRGGQVVSKVVVTMGEINDSAAKIPTSSASSMVLHSRPTSWH</sequence>
<dbReference type="PANTHER" id="PTHR43531">
    <property type="entry name" value="PROTEIN ICFG"/>
    <property type="match status" value="1"/>
</dbReference>
<reference evidence="7 8" key="1">
    <citation type="submission" date="2023-10" db="EMBL/GenBank/DDBJ databases">
        <title>Noviherbaspirillum sp. CPCC 100848 genome assembly.</title>
        <authorList>
            <person name="Li X.Y."/>
            <person name="Fang X.M."/>
        </authorList>
    </citation>
    <scope>NUCLEOTIDE SEQUENCE [LARGE SCALE GENOMIC DNA]</scope>
    <source>
        <strain evidence="7 8">CPCC 100848</strain>
    </source>
</reference>
<dbReference type="PANTHER" id="PTHR43531:SF14">
    <property type="entry name" value="METHYL-ACCEPTING CHEMOTAXIS PROTEIN I-RELATED"/>
    <property type="match status" value="1"/>
</dbReference>
<keyword evidence="4" id="KW-1133">Transmembrane helix</keyword>
<feature type="domain" description="HAMP" evidence="6">
    <location>
        <begin position="222"/>
        <end position="265"/>
    </location>
</feature>
<organism evidence="7 8">
    <name type="scientific">Noviherbaspirillum album</name>
    <dbReference type="NCBI Taxonomy" id="3080276"/>
    <lineage>
        <taxon>Bacteria</taxon>
        <taxon>Pseudomonadati</taxon>
        <taxon>Pseudomonadota</taxon>
        <taxon>Betaproteobacteria</taxon>
        <taxon>Burkholderiales</taxon>
        <taxon>Oxalobacteraceae</taxon>
        <taxon>Noviherbaspirillum</taxon>
    </lineage>
</organism>
<keyword evidence="4" id="KW-0812">Transmembrane</keyword>
<evidence type="ECO:0000256" key="4">
    <source>
        <dbReference type="SAM" id="Phobius"/>
    </source>
</evidence>
<dbReference type="Pfam" id="PF12729">
    <property type="entry name" value="4HB_MCP_1"/>
    <property type="match status" value="1"/>
</dbReference>
<keyword evidence="3" id="KW-0807">Transducer</keyword>
<dbReference type="Proteomes" id="UP001352263">
    <property type="component" value="Unassembled WGS sequence"/>
</dbReference>
<feature type="domain" description="Methyl-accepting transducer" evidence="5">
    <location>
        <begin position="270"/>
        <end position="358"/>
    </location>
</feature>
<accession>A0ABU6JCE1</accession>
<evidence type="ECO:0000259" key="6">
    <source>
        <dbReference type="PROSITE" id="PS50885"/>
    </source>
</evidence>
<dbReference type="PRINTS" id="PR00260">
    <property type="entry name" value="CHEMTRNSDUCR"/>
</dbReference>
<comment type="similarity">
    <text evidence="2">Belongs to the methyl-accepting chemotaxis (MCP) protein family.</text>
</comment>
<feature type="transmembrane region" description="Helical" evidence="4">
    <location>
        <begin position="12"/>
        <end position="33"/>
    </location>
</feature>
<keyword evidence="8" id="KW-1185">Reference proteome</keyword>
<evidence type="ECO:0000256" key="2">
    <source>
        <dbReference type="ARBA" id="ARBA00029447"/>
    </source>
</evidence>
<keyword evidence="4" id="KW-0472">Membrane</keyword>